<gene>
    <name evidence="2" type="ORF">M153_26860001958</name>
</gene>
<dbReference type="SUPFAM" id="SSF56672">
    <property type="entry name" value="DNA/RNA polymerases"/>
    <property type="match status" value="1"/>
</dbReference>
<dbReference type="InterPro" id="IPR000477">
    <property type="entry name" value="RT_dom"/>
</dbReference>
<dbReference type="EMBL" id="LGUB01000667">
    <property type="protein sequence ID" value="KRH92805.1"/>
    <property type="molecule type" value="Genomic_DNA"/>
</dbReference>
<name>A0A0R0LY42_9MICR</name>
<protein>
    <submittedName>
        <fullName evidence="2">Krab-a domain-containing protein</fullName>
    </submittedName>
</protein>
<organism evidence="2 3">
    <name type="scientific">Pseudoloma neurophilia</name>
    <dbReference type="NCBI Taxonomy" id="146866"/>
    <lineage>
        <taxon>Eukaryota</taxon>
        <taxon>Fungi</taxon>
        <taxon>Fungi incertae sedis</taxon>
        <taxon>Microsporidia</taxon>
        <taxon>Pseudoloma</taxon>
    </lineage>
</organism>
<comment type="caution">
    <text evidence="2">The sequence shown here is derived from an EMBL/GenBank/DDBJ whole genome shotgun (WGS) entry which is preliminary data.</text>
</comment>
<dbReference type="InterPro" id="IPR053134">
    <property type="entry name" value="RNA-dir_DNA_polymerase"/>
</dbReference>
<dbReference type="CDD" id="cd01647">
    <property type="entry name" value="RT_LTR"/>
    <property type="match status" value="1"/>
</dbReference>
<dbReference type="PROSITE" id="PS50878">
    <property type="entry name" value="RT_POL"/>
    <property type="match status" value="1"/>
</dbReference>
<sequence length="202" mass="23785">ETETGVVIVKRGSVVPQAKEDQAEEYLKDLLDRKVIRKSTSQWRAPIRFIEKPNGGLRLVSNLMALNDAVKKDSYAIQTMREIYTTTQGCKWFTVIDLKEAYYYIENVESDKCKTAFEFKGKVYEWNGMVMGFKNSPMVMQRTMDRIFEGMIRKNVMVYLDDIIILDEDLDQHRKNIEKVIRLLSDNNFRVNPERYNFGRMK</sequence>
<dbReference type="Gene3D" id="3.10.10.10">
    <property type="entry name" value="HIV Type 1 Reverse Transcriptase, subunit A, domain 1"/>
    <property type="match status" value="1"/>
</dbReference>
<proteinExistence type="predicted"/>
<keyword evidence="3" id="KW-1185">Reference proteome</keyword>
<feature type="non-terminal residue" evidence="2">
    <location>
        <position position="1"/>
    </location>
</feature>
<reference evidence="2 3" key="1">
    <citation type="submission" date="2015-07" db="EMBL/GenBank/DDBJ databases">
        <title>The genome of Pseudoloma neurophilia, a relevant intracellular parasite of the zebrafish.</title>
        <authorList>
            <person name="Ndikumana S."/>
            <person name="Pelin A."/>
            <person name="Sanders J."/>
            <person name="Corradi N."/>
        </authorList>
    </citation>
    <scope>NUCLEOTIDE SEQUENCE [LARGE SCALE GENOMIC DNA]</scope>
    <source>
        <strain evidence="2 3">MK1</strain>
    </source>
</reference>
<accession>A0A0R0LY42</accession>
<dbReference type="AlphaFoldDB" id="A0A0R0LY42"/>
<feature type="domain" description="Reverse transcriptase" evidence="1">
    <location>
        <begin position="31"/>
        <end position="202"/>
    </location>
</feature>
<dbReference type="PANTHER" id="PTHR24559">
    <property type="entry name" value="TRANSPOSON TY3-I GAG-POL POLYPROTEIN"/>
    <property type="match status" value="1"/>
</dbReference>
<dbReference type="VEuPathDB" id="MicrosporidiaDB:M153_26860001958"/>
<evidence type="ECO:0000259" key="1">
    <source>
        <dbReference type="PROSITE" id="PS50878"/>
    </source>
</evidence>
<evidence type="ECO:0000313" key="2">
    <source>
        <dbReference type="EMBL" id="KRH92805.1"/>
    </source>
</evidence>
<dbReference type="InterPro" id="IPR043128">
    <property type="entry name" value="Rev_trsase/Diguanyl_cyclase"/>
</dbReference>
<dbReference type="OrthoDB" id="2193995at2759"/>
<dbReference type="Pfam" id="PF00078">
    <property type="entry name" value="RVT_1"/>
    <property type="match status" value="1"/>
</dbReference>
<dbReference type="InterPro" id="IPR043502">
    <property type="entry name" value="DNA/RNA_pol_sf"/>
</dbReference>
<dbReference type="PANTHER" id="PTHR24559:SF444">
    <property type="entry name" value="REVERSE TRANSCRIPTASE DOMAIN-CONTAINING PROTEIN"/>
    <property type="match status" value="1"/>
</dbReference>
<dbReference type="Proteomes" id="UP000051530">
    <property type="component" value="Unassembled WGS sequence"/>
</dbReference>
<evidence type="ECO:0000313" key="3">
    <source>
        <dbReference type="Proteomes" id="UP000051530"/>
    </source>
</evidence>
<dbReference type="Gene3D" id="3.30.70.270">
    <property type="match status" value="1"/>
</dbReference>